<reference evidence="8" key="1">
    <citation type="submission" date="2015-11" db="EMBL/GenBank/DDBJ databases">
        <title>De novo transcriptome assembly of four potential Pierce s Disease insect vectors from Arizona vineyards.</title>
        <authorList>
            <person name="Tassone E.E."/>
        </authorList>
    </citation>
    <scope>NUCLEOTIDE SEQUENCE</scope>
</reference>
<dbReference type="GO" id="GO:0000177">
    <property type="term" value="C:cytoplasmic exosome (RNase complex)"/>
    <property type="evidence" value="ECO:0007669"/>
    <property type="project" value="TreeGrafter"/>
</dbReference>
<feature type="domain" description="Exoribonuclease phosphorolytic" evidence="7">
    <location>
        <begin position="134"/>
        <end position="192"/>
    </location>
</feature>
<dbReference type="InterPro" id="IPR015847">
    <property type="entry name" value="ExoRNase_PH_dom2"/>
</dbReference>
<dbReference type="AlphaFoldDB" id="A0A1B6FIE5"/>
<accession>A0A1B6FIE5</accession>
<dbReference type="PANTHER" id="PTHR11953:SF1">
    <property type="entry name" value="EXOSOME COMPLEX COMPONENT RRP46"/>
    <property type="match status" value="1"/>
</dbReference>
<dbReference type="GO" id="GO:0006364">
    <property type="term" value="P:rRNA processing"/>
    <property type="evidence" value="ECO:0007669"/>
    <property type="project" value="UniProtKB-KW"/>
</dbReference>
<evidence type="ECO:0000256" key="5">
    <source>
        <dbReference type="ARBA" id="ARBA00023242"/>
    </source>
</evidence>
<keyword evidence="3" id="KW-0698">rRNA processing</keyword>
<dbReference type="GO" id="GO:0005730">
    <property type="term" value="C:nucleolus"/>
    <property type="evidence" value="ECO:0007669"/>
    <property type="project" value="TreeGrafter"/>
</dbReference>
<evidence type="ECO:0000259" key="7">
    <source>
        <dbReference type="Pfam" id="PF03725"/>
    </source>
</evidence>
<evidence type="ECO:0000256" key="1">
    <source>
        <dbReference type="ARBA" id="ARBA00004123"/>
    </source>
</evidence>
<dbReference type="SUPFAM" id="SSF54211">
    <property type="entry name" value="Ribosomal protein S5 domain 2-like"/>
    <property type="match status" value="1"/>
</dbReference>
<proteinExistence type="inferred from homology"/>
<evidence type="ECO:0000313" key="8">
    <source>
        <dbReference type="EMBL" id="JAS49950.1"/>
    </source>
</evidence>
<dbReference type="GO" id="GO:0016075">
    <property type="term" value="P:rRNA catabolic process"/>
    <property type="evidence" value="ECO:0007669"/>
    <property type="project" value="TreeGrafter"/>
</dbReference>
<dbReference type="GO" id="GO:0071051">
    <property type="term" value="P:poly(A)-dependent snoRNA 3'-end processing"/>
    <property type="evidence" value="ECO:0007669"/>
    <property type="project" value="TreeGrafter"/>
</dbReference>
<dbReference type="InterPro" id="IPR050080">
    <property type="entry name" value="RNase_PH"/>
</dbReference>
<dbReference type="SUPFAM" id="SSF55666">
    <property type="entry name" value="Ribonuclease PH domain 2-like"/>
    <property type="match status" value="1"/>
</dbReference>
<keyword evidence="5" id="KW-0539">Nucleus</keyword>
<keyword evidence="4" id="KW-0271">Exosome</keyword>
<dbReference type="EMBL" id="GECZ01019819">
    <property type="protein sequence ID" value="JAS49950.1"/>
    <property type="molecule type" value="Transcribed_RNA"/>
</dbReference>
<dbReference type="InterPro" id="IPR036345">
    <property type="entry name" value="ExoRNase_PH_dom2_sf"/>
</dbReference>
<sequence length="217" mass="23730">MEEENIEVTARILKSELNVLKNPDGSAILAQGDTVFLAAVYGPVEVKIQKFQIDKASIEAVYKSKSGITCVDDRIKENLVKNVCESALVTSLHPRTAINVIIQEMQDCGGGLACAVNSACLALINSGLSMRYLFAAVSCMVDGDGTIVIDPDSKQLEEAQGSMTFVFDSVLLDVIGLHTDGMISETQHEEACRQCKICAEQLFVYFRDIVRRYASRI</sequence>
<evidence type="ECO:0000256" key="3">
    <source>
        <dbReference type="ARBA" id="ARBA00022552"/>
    </source>
</evidence>
<feature type="domain" description="Exoribonuclease phosphorolytic" evidence="6">
    <location>
        <begin position="11"/>
        <end position="128"/>
    </location>
</feature>
<protein>
    <submittedName>
        <fullName evidence="8">Uncharacterized protein</fullName>
    </submittedName>
</protein>
<dbReference type="Pfam" id="PF03725">
    <property type="entry name" value="RNase_PH_C"/>
    <property type="match status" value="1"/>
</dbReference>
<dbReference type="InterPro" id="IPR020568">
    <property type="entry name" value="Ribosomal_Su5_D2-typ_SF"/>
</dbReference>
<dbReference type="Pfam" id="PF01138">
    <property type="entry name" value="RNase_PH"/>
    <property type="match status" value="1"/>
</dbReference>
<comment type="subcellular location">
    <subcellularLocation>
        <location evidence="1">Nucleus</location>
    </subcellularLocation>
</comment>
<evidence type="ECO:0000256" key="4">
    <source>
        <dbReference type="ARBA" id="ARBA00022835"/>
    </source>
</evidence>
<dbReference type="PANTHER" id="PTHR11953">
    <property type="entry name" value="EXOSOME COMPLEX COMPONENT"/>
    <property type="match status" value="1"/>
</dbReference>
<dbReference type="GO" id="GO:0000176">
    <property type="term" value="C:nuclear exosome (RNase complex)"/>
    <property type="evidence" value="ECO:0007669"/>
    <property type="project" value="TreeGrafter"/>
</dbReference>
<evidence type="ECO:0000256" key="2">
    <source>
        <dbReference type="ARBA" id="ARBA00006678"/>
    </source>
</evidence>
<dbReference type="CDD" id="cd11372">
    <property type="entry name" value="RNase_PH_RRP46"/>
    <property type="match status" value="1"/>
</dbReference>
<dbReference type="GO" id="GO:0034475">
    <property type="term" value="P:U4 snRNA 3'-end processing"/>
    <property type="evidence" value="ECO:0007669"/>
    <property type="project" value="TreeGrafter"/>
</dbReference>
<dbReference type="Gene3D" id="3.30.230.70">
    <property type="entry name" value="GHMP Kinase, N-terminal domain"/>
    <property type="match status" value="1"/>
</dbReference>
<dbReference type="GO" id="GO:0003723">
    <property type="term" value="F:RNA binding"/>
    <property type="evidence" value="ECO:0007669"/>
    <property type="project" value="TreeGrafter"/>
</dbReference>
<gene>
    <name evidence="8" type="ORF">g.17490</name>
</gene>
<dbReference type="InterPro" id="IPR027408">
    <property type="entry name" value="PNPase/RNase_PH_dom_sf"/>
</dbReference>
<dbReference type="GO" id="GO:0071028">
    <property type="term" value="P:nuclear mRNA surveillance"/>
    <property type="evidence" value="ECO:0007669"/>
    <property type="project" value="TreeGrafter"/>
</dbReference>
<organism evidence="8">
    <name type="scientific">Cuerna arida</name>
    <dbReference type="NCBI Taxonomy" id="1464854"/>
    <lineage>
        <taxon>Eukaryota</taxon>
        <taxon>Metazoa</taxon>
        <taxon>Ecdysozoa</taxon>
        <taxon>Arthropoda</taxon>
        <taxon>Hexapoda</taxon>
        <taxon>Insecta</taxon>
        <taxon>Pterygota</taxon>
        <taxon>Neoptera</taxon>
        <taxon>Paraneoptera</taxon>
        <taxon>Hemiptera</taxon>
        <taxon>Auchenorrhyncha</taxon>
        <taxon>Membracoidea</taxon>
        <taxon>Cicadellidae</taxon>
        <taxon>Cicadellinae</taxon>
        <taxon>Proconiini</taxon>
        <taxon>Cuerna</taxon>
    </lineage>
</organism>
<evidence type="ECO:0000259" key="6">
    <source>
        <dbReference type="Pfam" id="PF01138"/>
    </source>
</evidence>
<comment type="similarity">
    <text evidence="2">Belongs to the RNase PH family.</text>
</comment>
<name>A0A1B6FIE5_9HEMI</name>
<dbReference type="InterPro" id="IPR001247">
    <property type="entry name" value="ExoRNase_PH_dom1"/>
</dbReference>